<evidence type="ECO:0000313" key="2">
    <source>
        <dbReference type="Proteomes" id="UP000308671"/>
    </source>
</evidence>
<sequence length="111" mass="12566">MFSVQIGSGSDRGNRKWRALMARLTKTKELYTHKVEELQNNDRLVSLKGKLTLWRPWASFMITNNSVQAIVLVTADLTFATLMNRNLQNGSRYIDKVEGGTIFNLDSSSVT</sequence>
<reference evidence="1 2" key="1">
    <citation type="submission" date="2017-12" db="EMBL/GenBank/DDBJ databases">
        <title>Comparative genomics of Botrytis spp.</title>
        <authorList>
            <person name="Valero-Jimenez C.A."/>
            <person name="Tapia P."/>
            <person name="Veloso J."/>
            <person name="Silva-Moreno E."/>
            <person name="Staats M."/>
            <person name="Valdes J.H."/>
            <person name="Van Kan J.A.L."/>
        </authorList>
    </citation>
    <scope>NUCLEOTIDE SEQUENCE [LARGE SCALE GENOMIC DNA]</scope>
    <source>
        <strain evidence="1 2">MUCL435</strain>
    </source>
</reference>
<evidence type="ECO:0000313" key="1">
    <source>
        <dbReference type="EMBL" id="THV54490.1"/>
    </source>
</evidence>
<dbReference type="Proteomes" id="UP000308671">
    <property type="component" value="Unassembled WGS sequence"/>
</dbReference>
<dbReference type="EMBL" id="PQXL01000025">
    <property type="protein sequence ID" value="THV54490.1"/>
    <property type="molecule type" value="Genomic_DNA"/>
</dbReference>
<gene>
    <name evidence="1" type="ORF">BGAL_0025g00100</name>
</gene>
<protein>
    <submittedName>
        <fullName evidence="1">Uncharacterized protein</fullName>
    </submittedName>
</protein>
<keyword evidence="2" id="KW-1185">Reference proteome</keyword>
<comment type="caution">
    <text evidence="1">The sequence shown here is derived from an EMBL/GenBank/DDBJ whole genome shotgun (WGS) entry which is preliminary data.</text>
</comment>
<name>A0A4S8R9Y2_9HELO</name>
<proteinExistence type="predicted"/>
<accession>A0A4S8R9Y2</accession>
<dbReference type="AlphaFoldDB" id="A0A4S8R9Y2"/>
<organism evidence="1 2">
    <name type="scientific">Botrytis galanthina</name>
    <dbReference type="NCBI Taxonomy" id="278940"/>
    <lineage>
        <taxon>Eukaryota</taxon>
        <taxon>Fungi</taxon>
        <taxon>Dikarya</taxon>
        <taxon>Ascomycota</taxon>
        <taxon>Pezizomycotina</taxon>
        <taxon>Leotiomycetes</taxon>
        <taxon>Helotiales</taxon>
        <taxon>Sclerotiniaceae</taxon>
        <taxon>Botrytis</taxon>
    </lineage>
</organism>